<dbReference type="OrthoDB" id="2734559at2759"/>
<evidence type="ECO:0000313" key="2">
    <source>
        <dbReference type="Proteomes" id="UP000054317"/>
    </source>
</evidence>
<dbReference type="GeneID" id="19412432"/>
<sequence>MLDETIPSATTILSDHNIPYAYWYEHALHYYGSKTVVFSIHLLVKSARDAEACLRNAGWQAAAVPQYAPQYYDPAIDKQVVLDYPGAEETTVVLLSVYTWPGITLSVEADSHYPTLPEMYNALAQRFLDTDCLAFRQYLNIQLGYLYEDCVDLASSDFLARLPTDIQQFHLDWRSGTLWMDTTMTLEHERRIRERVRRGDWQLMPQGSAALGGSKADRDFEARLSAEANKANEWRASS</sequence>
<dbReference type="EMBL" id="JH711798">
    <property type="protein sequence ID" value="EIW51755.1"/>
    <property type="molecule type" value="Genomic_DNA"/>
</dbReference>
<organism evidence="1 2">
    <name type="scientific">Trametes versicolor (strain FP-101664)</name>
    <name type="common">White-rot fungus</name>
    <name type="synonym">Coriolus versicolor</name>
    <dbReference type="NCBI Taxonomy" id="717944"/>
    <lineage>
        <taxon>Eukaryota</taxon>
        <taxon>Fungi</taxon>
        <taxon>Dikarya</taxon>
        <taxon>Basidiomycota</taxon>
        <taxon>Agaricomycotina</taxon>
        <taxon>Agaricomycetes</taxon>
        <taxon>Polyporales</taxon>
        <taxon>Polyporaceae</taxon>
        <taxon>Trametes</taxon>
    </lineage>
</organism>
<reference evidence="2" key="1">
    <citation type="journal article" date="2012" name="Science">
        <title>The Paleozoic origin of enzymatic lignin decomposition reconstructed from 31 fungal genomes.</title>
        <authorList>
            <person name="Floudas D."/>
            <person name="Binder M."/>
            <person name="Riley R."/>
            <person name="Barry K."/>
            <person name="Blanchette R.A."/>
            <person name="Henrissat B."/>
            <person name="Martinez A.T."/>
            <person name="Otillar R."/>
            <person name="Spatafora J.W."/>
            <person name="Yadav J.S."/>
            <person name="Aerts A."/>
            <person name="Benoit I."/>
            <person name="Boyd A."/>
            <person name="Carlson A."/>
            <person name="Copeland A."/>
            <person name="Coutinho P.M."/>
            <person name="de Vries R.P."/>
            <person name="Ferreira P."/>
            <person name="Findley K."/>
            <person name="Foster B."/>
            <person name="Gaskell J."/>
            <person name="Glotzer D."/>
            <person name="Gorecki P."/>
            <person name="Heitman J."/>
            <person name="Hesse C."/>
            <person name="Hori C."/>
            <person name="Igarashi K."/>
            <person name="Jurgens J.A."/>
            <person name="Kallen N."/>
            <person name="Kersten P."/>
            <person name="Kohler A."/>
            <person name="Kuees U."/>
            <person name="Kumar T.K.A."/>
            <person name="Kuo A."/>
            <person name="LaButti K."/>
            <person name="Larrondo L.F."/>
            <person name="Lindquist E."/>
            <person name="Ling A."/>
            <person name="Lombard V."/>
            <person name="Lucas S."/>
            <person name="Lundell T."/>
            <person name="Martin R."/>
            <person name="McLaughlin D.J."/>
            <person name="Morgenstern I."/>
            <person name="Morin E."/>
            <person name="Murat C."/>
            <person name="Nagy L.G."/>
            <person name="Nolan M."/>
            <person name="Ohm R.A."/>
            <person name="Patyshakuliyeva A."/>
            <person name="Rokas A."/>
            <person name="Ruiz-Duenas F.J."/>
            <person name="Sabat G."/>
            <person name="Salamov A."/>
            <person name="Samejima M."/>
            <person name="Schmutz J."/>
            <person name="Slot J.C."/>
            <person name="St John F."/>
            <person name="Stenlid J."/>
            <person name="Sun H."/>
            <person name="Sun S."/>
            <person name="Syed K."/>
            <person name="Tsang A."/>
            <person name="Wiebenga A."/>
            <person name="Young D."/>
            <person name="Pisabarro A."/>
            <person name="Eastwood D.C."/>
            <person name="Martin F."/>
            <person name="Cullen D."/>
            <person name="Grigoriev I.V."/>
            <person name="Hibbett D.S."/>
        </authorList>
    </citation>
    <scope>NUCLEOTIDE SEQUENCE [LARGE SCALE GENOMIC DNA]</scope>
    <source>
        <strain evidence="2">FP-101664</strain>
    </source>
</reference>
<protein>
    <submittedName>
        <fullName evidence="1">Uncharacterized protein</fullName>
    </submittedName>
</protein>
<gene>
    <name evidence="1" type="ORF">TRAVEDRAFT_24850</name>
</gene>
<accession>R7S7U2</accession>
<dbReference type="RefSeq" id="XP_008045210.1">
    <property type="nucleotide sequence ID" value="XM_008047019.1"/>
</dbReference>
<dbReference type="KEGG" id="tvs:TRAVEDRAFT_24850"/>
<name>R7S7U2_TRAVS</name>
<evidence type="ECO:0000313" key="1">
    <source>
        <dbReference type="EMBL" id="EIW51755.1"/>
    </source>
</evidence>
<proteinExistence type="predicted"/>
<dbReference type="Proteomes" id="UP000054317">
    <property type="component" value="Unassembled WGS sequence"/>
</dbReference>
<dbReference type="AlphaFoldDB" id="R7S7U2"/>
<keyword evidence="2" id="KW-1185">Reference proteome</keyword>